<reference evidence="2 3" key="1">
    <citation type="journal article" date="2012" name="J. Bacteriol.">
        <title>Genome sequence of deep-sea manganese-oxidizing bacterium Marinobacter manganoxydans MnI7-9.</title>
        <authorList>
            <person name="Wang H."/>
            <person name="Li H."/>
            <person name="Shao Z."/>
            <person name="Liao S."/>
            <person name="Johnstone L."/>
            <person name="Rensing C."/>
            <person name="Wang G."/>
        </authorList>
    </citation>
    <scope>NUCLEOTIDE SEQUENCE [LARGE SCALE GENOMIC DNA]</scope>
    <source>
        <strain evidence="2 3">MnI7-9</strain>
    </source>
</reference>
<feature type="transmembrane region" description="Helical" evidence="1">
    <location>
        <begin position="20"/>
        <end position="38"/>
    </location>
</feature>
<keyword evidence="1" id="KW-1133">Transmembrane helix</keyword>
<dbReference type="AlphaFoldDB" id="G6YPI3"/>
<keyword evidence="1" id="KW-0812">Transmembrane</keyword>
<accession>G6YPI3</accession>
<dbReference type="PATRIC" id="fig|1094979.3.peg.611"/>
<sequence>MLAQAILYRGAGFATVWPQFLAIAFVGAALFGFALAHFRRTLNTSRLEKRQDAFRCAGLAGSAWPL</sequence>
<organism evidence="2 3">
    <name type="scientific">Marinobacter manganoxydans MnI7-9</name>
    <dbReference type="NCBI Taxonomy" id="1094979"/>
    <lineage>
        <taxon>Bacteria</taxon>
        <taxon>Pseudomonadati</taxon>
        <taxon>Pseudomonadota</taxon>
        <taxon>Gammaproteobacteria</taxon>
        <taxon>Pseudomonadales</taxon>
        <taxon>Marinobacteraceae</taxon>
        <taxon>Marinobacter</taxon>
    </lineage>
</organism>
<evidence type="ECO:0000256" key="1">
    <source>
        <dbReference type="SAM" id="Phobius"/>
    </source>
</evidence>
<protein>
    <submittedName>
        <fullName evidence="2">Uncharacterized protein</fullName>
    </submittedName>
</protein>
<dbReference type="Proteomes" id="UP000003208">
    <property type="component" value="Unassembled WGS sequence"/>
</dbReference>
<keyword evidence="1" id="KW-0472">Membrane</keyword>
<evidence type="ECO:0000313" key="2">
    <source>
        <dbReference type="EMBL" id="EHJ05823.1"/>
    </source>
</evidence>
<name>G6YPI3_9GAMM</name>
<gene>
    <name evidence="2" type="ORF">KYE_03260</name>
</gene>
<proteinExistence type="predicted"/>
<evidence type="ECO:0000313" key="3">
    <source>
        <dbReference type="Proteomes" id="UP000003208"/>
    </source>
</evidence>
<dbReference type="EMBL" id="AGTR01000014">
    <property type="protein sequence ID" value="EHJ05823.1"/>
    <property type="molecule type" value="Genomic_DNA"/>
</dbReference>
<keyword evidence="3" id="KW-1185">Reference proteome</keyword>